<feature type="region of interest" description="Disordered" evidence="1">
    <location>
        <begin position="27"/>
        <end position="63"/>
    </location>
</feature>
<dbReference type="Gene3D" id="3.60.10.10">
    <property type="entry name" value="Endonuclease/exonuclease/phosphatase"/>
    <property type="match status" value="1"/>
</dbReference>
<feature type="compositionally biased region" description="Polar residues" evidence="1">
    <location>
        <begin position="48"/>
        <end position="60"/>
    </location>
</feature>
<dbReference type="VEuPathDB" id="FungiDB:RhiirFUN_011217"/>
<dbReference type="AlphaFoldDB" id="A0A2N0NS94"/>
<dbReference type="InterPro" id="IPR036691">
    <property type="entry name" value="Endo/exonu/phosph_ase_sf"/>
</dbReference>
<dbReference type="Proteomes" id="UP000232722">
    <property type="component" value="Unassembled WGS sequence"/>
</dbReference>
<dbReference type="SUPFAM" id="SSF56219">
    <property type="entry name" value="DNase I-like"/>
    <property type="match status" value="1"/>
</dbReference>
<dbReference type="EMBL" id="LLXJ01003200">
    <property type="protein sequence ID" value="PKB97444.1"/>
    <property type="molecule type" value="Genomic_DNA"/>
</dbReference>
<sequence length="413" mass="48212">MEYTNTNNSVGVENQLSVLVPNNFSISSSKKQKNQKNTDKQKAQKNNDSNFQHHNSNLNDIPNEEHLTNLHVVNTDNNYFIDYLKIGTINIQEGYKMKKTDIINYFITHNFNILGITETQFCFKHDNKLIERYPHPINKNLAIYIILDANGDNRGSGVGLILTCALYQHVHQIKFHKGLVLNIELGFKKNHKLNITCLYLPAGRDKHTNIVKKDCNQFIDQLFSSQQGLNDNSKKYSIIMGDFNCYPKEKTNLNYHIIDLAKLKGLKDMAKYHAINQQPDITRTSHRIDYIFGNANILNVSIHTFTQPVPPSHFNSDHKAVITLLQNDLFHMLCSRSHHRYRKNDSKEKPDYSQMNDQLWDEYKDISKTYFNNRFRYIDLSDVKTQDDLDHSWNIFENSVQHIKKLIIPQKKI</sequence>
<protein>
    <submittedName>
        <fullName evidence="2">DNase I-like protein</fullName>
    </submittedName>
</protein>
<comment type="caution">
    <text evidence="2">The sequence shown here is derived from an EMBL/GenBank/DDBJ whole genome shotgun (WGS) entry which is preliminary data.</text>
</comment>
<name>A0A2N0NS94_9GLOM</name>
<evidence type="ECO:0000313" key="3">
    <source>
        <dbReference type="Proteomes" id="UP000232722"/>
    </source>
</evidence>
<accession>A0A2N0NS94</accession>
<evidence type="ECO:0000256" key="1">
    <source>
        <dbReference type="SAM" id="MobiDB-lite"/>
    </source>
</evidence>
<proteinExistence type="predicted"/>
<organism evidence="2 3">
    <name type="scientific">Rhizophagus irregularis</name>
    <dbReference type="NCBI Taxonomy" id="588596"/>
    <lineage>
        <taxon>Eukaryota</taxon>
        <taxon>Fungi</taxon>
        <taxon>Fungi incertae sedis</taxon>
        <taxon>Mucoromycota</taxon>
        <taxon>Glomeromycotina</taxon>
        <taxon>Glomeromycetes</taxon>
        <taxon>Glomerales</taxon>
        <taxon>Glomeraceae</taxon>
        <taxon>Rhizophagus</taxon>
    </lineage>
</organism>
<evidence type="ECO:0000313" key="2">
    <source>
        <dbReference type="EMBL" id="PKB97444.1"/>
    </source>
</evidence>
<dbReference type="VEuPathDB" id="FungiDB:RhiirA1_403186"/>
<gene>
    <name evidence="2" type="ORF">RhiirA5_384661</name>
</gene>
<reference evidence="2 3" key="1">
    <citation type="submission" date="2016-04" db="EMBL/GenBank/DDBJ databases">
        <title>Genome analyses suggest a sexual origin of heterokaryosis in a supposedly ancient asexual fungus.</title>
        <authorList>
            <person name="Ropars J."/>
            <person name="Sedzielewska K."/>
            <person name="Noel J."/>
            <person name="Charron P."/>
            <person name="Farinelli L."/>
            <person name="Marton T."/>
            <person name="Kruger M."/>
            <person name="Pelin A."/>
            <person name="Brachmann A."/>
            <person name="Corradi N."/>
        </authorList>
    </citation>
    <scope>NUCLEOTIDE SEQUENCE [LARGE SCALE GENOMIC DNA]</scope>
    <source>
        <strain evidence="2 3">A5</strain>
    </source>
</reference>
<reference evidence="2 3" key="2">
    <citation type="submission" date="2017-09" db="EMBL/GenBank/DDBJ databases">
        <title>Extensive intraspecific genome diversity in a model arbuscular mycorrhizal fungus.</title>
        <authorList>
            <person name="Chen E.C."/>
            <person name="Morin E."/>
            <person name="Beaudet D."/>
            <person name="Noel J."/>
            <person name="Ndikumana S."/>
            <person name="Charron P."/>
            <person name="St-Onge C."/>
            <person name="Giorgi J."/>
            <person name="Grigoriev I.V."/>
            <person name="Roux C."/>
            <person name="Martin F.M."/>
            <person name="Corradi N."/>
        </authorList>
    </citation>
    <scope>NUCLEOTIDE SEQUENCE [LARGE SCALE GENOMIC DNA]</scope>
    <source>
        <strain evidence="2 3">A5</strain>
    </source>
</reference>
<dbReference type="VEuPathDB" id="FungiDB:FUN_010756"/>